<dbReference type="RefSeq" id="WP_116686574.1">
    <property type="nucleotide sequence ID" value="NZ_CAWNYD010000002.1"/>
</dbReference>
<feature type="domain" description="4Fe-4S ferredoxin-type" evidence="8">
    <location>
        <begin position="273"/>
        <end position="302"/>
    </location>
</feature>
<dbReference type="InterPro" id="IPR013783">
    <property type="entry name" value="Ig-like_fold"/>
</dbReference>
<dbReference type="InterPro" id="IPR017900">
    <property type="entry name" value="4Fe4S_Fe_S_CS"/>
</dbReference>
<dbReference type="InterPro" id="IPR014116">
    <property type="entry name" value="Cyt_c_oxidase_cbb3_FixG"/>
</dbReference>
<dbReference type="InterPro" id="IPR051684">
    <property type="entry name" value="Electron_Trans/Redox"/>
</dbReference>
<sequence>MSAEPTAKQSDSTEAQPVKVMDKDELARLYEENDFWEVNTGGSTLHAKRMGGRFRNFKYLTSSVWLVLFIGPWLQWDDRQAMLFDIPARQFHIFGMTFLPQDIWMFTFVMGFFAVLLAVSTAVAGRVFCGFFCFQTVWTDVYTWIEEKLEGSHIQRRKLEKAPWNATKIRKKVIKHVLWLAIAVLTGYSFAAWFTDARDLLSRMLDFTAHPISYGIVGAFTLGTYVLAGFMREQVCFWLCPYARIQGVMMDDNSIVPSYDYKRGEPRGKLKKNSAGNDKGDCIDCGQCVAVCPTGVDIRKGQQEGCITCALCIDACDQIMDKIDKPRGLIRYASENEIARDQKTKLIRPRVLMYATTILLFVTYLAYGLVTRSNLELNVVHDRTPMFVMQSNGDIQNKYVIKIINKTTDILPIEVKLKGLEGAEITLDPAVIEAKPSVVTPVRVFVRAPRSAFKEQLQDITFEVYPKGKPEQAASHDSIFAGPRR</sequence>
<keyword evidence="7" id="KW-1133">Transmembrane helix</keyword>
<name>A0A2V1H292_9GAMM</name>
<dbReference type="AlphaFoldDB" id="A0A2V1H292"/>
<keyword evidence="5" id="KW-0408">Iron</keyword>
<dbReference type="Pfam" id="PF11614">
    <property type="entry name" value="FixG_C"/>
    <property type="match status" value="1"/>
</dbReference>
<dbReference type="PANTHER" id="PTHR30176:SF3">
    <property type="entry name" value="FERREDOXIN-TYPE PROTEIN NAPH"/>
    <property type="match status" value="1"/>
</dbReference>
<feature type="transmembrane region" description="Helical" evidence="7">
    <location>
        <begin position="207"/>
        <end position="228"/>
    </location>
</feature>
<evidence type="ECO:0000259" key="8">
    <source>
        <dbReference type="PROSITE" id="PS51379"/>
    </source>
</evidence>
<evidence type="ECO:0000256" key="5">
    <source>
        <dbReference type="ARBA" id="ARBA00023004"/>
    </source>
</evidence>
<keyword evidence="1" id="KW-0813">Transport</keyword>
<evidence type="ECO:0000256" key="2">
    <source>
        <dbReference type="ARBA" id="ARBA00022485"/>
    </source>
</evidence>
<dbReference type="GO" id="GO:0051539">
    <property type="term" value="F:4 iron, 4 sulfur cluster binding"/>
    <property type="evidence" value="ECO:0007669"/>
    <property type="project" value="UniProtKB-KW"/>
</dbReference>
<evidence type="ECO:0000256" key="6">
    <source>
        <dbReference type="ARBA" id="ARBA00023014"/>
    </source>
</evidence>
<keyword evidence="2" id="KW-0004">4Fe-4S</keyword>
<evidence type="ECO:0000313" key="10">
    <source>
        <dbReference type="Proteomes" id="UP000244906"/>
    </source>
</evidence>
<dbReference type="Pfam" id="PF12801">
    <property type="entry name" value="Fer4_5"/>
    <property type="match status" value="1"/>
</dbReference>
<dbReference type="Gene3D" id="3.30.70.20">
    <property type="match status" value="1"/>
</dbReference>
<evidence type="ECO:0000256" key="3">
    <source>
        <dbReference type="ARBA" id="ARBA00022723"/>
    </source>
</evidence>
<reference evidence="9 10" key="1">
    <citation type="submission" date="2018-04" db="EMBL/GenBank/DDBJ databases">
        <title>Thalassorhabdus spongiae gen. nov., sp. nov., isolated from a marine sponge in South-West Iceland.</title>
        <authorList>
            <person name="Knobloch S."/>
            <person name="Daussin A."/>
            <person name="Johannsson R."/>
            <person name="Marteinsson V.T."/>
        </authorList>
    </citation>
    <scope>NUCLEOTIDE SEQUENCE [LARGE SCALE GENOMIC DNA]</scope>
    <source>
        <strain evidence="9 10">Hp12</strain>
    </source>
</reference>
<dbReference type="PROSITE" id="PS00198">
    <property type="entry name" value="4FE4S_FER_1"/>
    <property type="match status" value="1"/>
</dbReference>
<comment type="caution">
    <text evidence="9">The sequence shown here is derived from an EMBL/GenBank/DDBJ whole genome shotgun (WGS) entry which is preliminary data.</text>
</comment>
<protein>
    <submittedName>
        <fullName evidence="9">Cytochrome c oxidase accessory protein CcoG</fullName>
    </submittedName>
</protein>
<dbReference type="NCBIfam" id="TIGR02745">
    <property type="entry name" value="ccoG_rdxA_fixG"/>
    <property type="match status" value="1"/>
</dbReference>
<dbReference type="OrthoDB" id="9811700at2"/>
<proteinExistence type="predicted"/>
<keyword evidence="7" id="KW-0812">Transmembrane</keyword>
<dbReference type="PROSITE" id="PS51379">
    <property type="entry name" value="4FE4S_FER_2"/>
    <property type="match status" value="1"/>
</dbReference>
<evidence type="ECO:0000256" key="1">
    <source>
        <dbReference type="ARBA" id="ARBA00022448"/>
    </source>
</evidence>
<evidence type="ECO:0000256" key="7">
    <source>
        <dbReference type="SAM" id="Phobius"/>
    </source>
</evidence>
<accession>A0A2V1H292</accession>
<dbReference type="GO" id="GO:0005886">
    <property type="term" value="C:plasma membrane"/>
    <property type="evidence" value="ECO:0007669"/>
    <property type="project" value="TreeGrafter"/>
</dbReference>
<dbReference type="EMBL" id="QDDL01000002">
    <property type="protein sequence ID" value="PVZ70501.1"/>
    <property type="molecule type" value="Genomic_DNA"/>
</dbReference>
<feature type="transmembrane region" description="Helical" evidence="7">
    <location>
        <begin position="57"/>
        <end position="76"/>
    </location>
</feature>
<evidence type="ECO:0000256" key="4">
    <source>
        <dbReference type="ARBA" id="ARBA00022982"/>
    </source>
</evidence>
<dbReference type="Proteomes" id="UP000244906">
    <property type="component" value="Unassembled WGS sequence"/>
</dbReference>
<dbReference type="GO" id="GO:0046872">
    <property type="term" value="F:metal ion binding"/>
    <property type="evidence" value="ECO:0007669"/>
    <property type="project" value="UniProtKB-KW"/>
</dbReference>
<dbReference type="Gene3D" id="2.60.40.10">
    <property type="entry name" value="Immunoglobulins"/>
    <property type="match status" value="1"/>
</dbReference>
<dbReference type="SUPFAM" id="SSF54862">
    <property type="entry name" value="4Fe-4S ferredoxins"/>
    <property type="match status" value="1"/>
</dbReference>
<feature type="transmembrane region" description="Helical" evidence="7">
    <location>
        <begin position="177"/>
        <end position="195"/>
    </location>
</feature>
<dbReference type="InterPro" id="IPR017896">
    <property type="entry name" value="4Fe4S_Fe-S-bd"/>
</dbReference>
<keyword evidence="6" id="KW-0411">Iron-sulfur</keyword>
<keyword evidence="7" id="KW-0472">Membrane</keyword>
<organism evidence="9 10">
    <name type="scientific">Pelagibaculum spongiae</name>
    <dbReference type="NCBI Taxonomy" id="2080658"/>
    <lineage>
        <taxon>Bacteria</taxon>
        <taxon>Pseudomonadati</taxon>
        <taxon>Pseudomonadota</taxon>
        <taxon>Gammaproteobacteria</taxon>
        <taxon>Oceanospirillales</taxon>
        <taxon>Pelagibaculum</taxon>
    </lineage>
</organism>
<keyword evidence="10" id="KW-1185">Reference proteome</keyword>
<dbReference type="InterPro" id="IPR032879">
    <property type="entry name" value="FixG_C"/>
</dbReference>
<dbReference type="Pfam" id="PF13746">
    <property type="entry name" value="Fer4_18"/>
    <property type="match status" value="1"/>
</dbReference>
<evidence type="ECO:0000313" key="9">
    <source>
        <dbReference type="EMBL" id="PVZ70501.1"/>
    </source>
</evidence>
<dbReference type="PANTHER" id="PTHR30176">
    <property type="entry name" value="FERREDOXIN-TYPE PROTEIN NAPH"/>
    <property type="match status" value="1"/>
</dbReference>
<keyword evidence="4" id="KW-0249">Electron transport</keyword>
<gene>
    <name evidence="9" type="primary">ccoG</name>
    <name evidence="9" type="ORF">DC094_07925</name>
</gene>
<keyword evidence="3" id="KW-0479">Metal-binding</keyword>
<feature type="transmembrane region" description="Helical" evidence="7">
    <location>
        <begin position="103"/>
        <end position="124"/>
    </location>
</feature>
<feature type="transmembrane region" description="Helical" evidence="7">
    <location>
        <begin position="351"/>
        <end position="370"/>
    </location>
</feature>